<dbReference type="NCBIfam" id="TIGR02777">
    <property type="entry name" value="LigD_PE_dom"/>
    <property type="match status" value="1"/>
</dbReference>
<feature type="region of interest" description="Disordered" evidence="1">
    <location>
        <begin position="191"/>
        <end position="226"/>
    </location>
</feature>
<reference evidence="4 5" key="1">
    <citation type="submission" date="2019-09" db="EMBL/GenBank/DDBJ databases">
        <title>Chitinophaga ginsengihumi sp. nov., isolated from soil of ginseng rhizosphere.</title>
        <authorList>
            <person name="Lee J."/>
        </authorList>
    </citation>
    <scope>NUCLEOTIDE SEQUENCE [LARGE SCALE GENOMIC DNA]</scope>
    <source>
        <strain evidence="4 5">BN140078</strain>
    </source>
</reference>
<dbReference type="InterPro" id="IPR052171">
    <property type="entry name" value="NHEJ_LigD"/>
</dbReference>
<organism evidence="4 5">
    <name type="scientific">Chitinophaga agrisoli</name>
    <dbReference type="NCBI Taxonomy" id="2607653"/>
    <lineage>
        <taxon>Bacteria</taxon>
        <taxon>Pseudomonadati</taxon>
        <taxon>Bacteroidota</taxon>
        <taxon>Chitinophagia</taxon>
        <taxon>Chitinophagales</taxon>
        <taxon>Chitinophagaceae</taxon>
        <taxon>Chitinophaga</taxon>
    </lineage>
</organism>
<dbReference type="InterPro" id="IPR014144">
    <property type="entry name" value="LigD_PE_domain"/>
</dbReference>
<reference evidence="4 5" key="2">
    <citation type="submission" date="2019-09" db="EMBL/GenBank/DDBJ databases">
        <authorList>
            <person name="Jin C."/>
        </authorList>
    </citation>
    <scope>NUCLEOTIDE SEQUENCE [LARGE SCALE GENOMIC DNA]</scope>
    <source>
        <strain evidence="4 5">BN140078</strain>
    </source>
</reference>
<feature type="compositionally biased region" description="Basic and acidic residues" evidence="1">
    <location>
        <begin position="198"/>
        <end position="210"/>
    </location>
</feature>
<name>A0A5B2VXG2_9BACT</name>
<dbReference type="InterPro" id="IPR014145">
    <property type="entry name" value="LigD_pol_dom"/>
</dbReference>
<proteinExistence type="predicted"/>
<evidence type="ECO:0000259" key="3">
    <source>
        <dbReference type="Pfam" id="PF21686"/>
    </source>
</evidence>
<dbReference type="Pfam" id="PF21686">
    <property type="entry name" value="LigD_Prim-Pol"/>
    <property type="match status" value="1"/>
</dbReference>
<evidence type="ECO:0000259" key="2">
    <source>
        <dbReference type="Pfam" id="PF13298"/>
    </source>
</evidence>
<feature type="domain" description="DNA ligase D 3'-phosphoesterase" evidence="2">
    <location>
        <begin position="33"/>
        <end position="148"/>
    </location>
</feature>
<dbReference type="PANTHER" id="PTHR42705">
    <property type="entry name" value="BIFUNCTIONAL NON-HOMOLOGOUS END JOINING PROTEIN LIGD"/>
    <property type="match status" value="1"/>
</dbReference>
<dbReference type="Proteomes" id="UP000324611">
    <property type="component" value="Unassembled WGS sequence"/>
</dbReference>
<protein>
    <submittedName>
        <fullName evidence="4">Uncharacterized protein</fullName>
    </submittedName>
</protein>
<dbReference type="RefSeq" id="WP_149837572.1">
    <property type="nucleotide sequence ID" value="NZ_VUOC01000002.1"/>
</dbReference>
<accession>A0A5B2VXG2</accession>
<gene>
    <name evidence="4" type="ORF">F0L74_09225</name>
</gene>
<dbReference type="Pfam" id="PF13298">
    <property type="entry name" value="LigD_N"/>
    <property type="match status" value="1"/>
</dbReference>
<evidence type="ECO:0000313" key="4">
    <source>
        <dbReference type="EMBL" id="KAA2242699.1"/>
    </source>
</evidence>
<feature type="region of interest" description="Disordered" evidence="1">
    <location>
        <begin position="1"/>
        <end position="25"/>
    </location>
</feature>
<sequence>MGLQEYKQKRTFAKTPEPTGGKANDGGLHFVIQKHAASHLHYDFRLEMRGVLKSWAVPKGPSLDPEVKRLAMLVEDHPYDYKDFEGIIPEGNYGAGTVIIWDEGAYEPLEKGLTKKEQEKILLKGFFGGSLKIRMHGHKLKGEFALVRTQGRGENAWLLIKHKDRYARKTDITEKDTSVVSKKTIEQMAASKTAARWESNRNSDGSLKDRQRSKKKPTMAGSNWPELEAIPIENEADFDIDGCTIKINNIDRQVWKDVTKADLIQYYHSIAPYLLPYLKDRPLSLHIKPRGAMAPDLYIKDMEGRQPVCADIFQDKRRHKKAGTRPVIDYLVCNNEATLLYMINLGCIDVNPWMSRTATPQAPDFVNIDLDPSGNDFEKVIEVARAAKTVLSKWKLKTVVKTSGKTGLHIYIPVTGISYQQARRAAETIGQEVLALVPRIATTNVNRSQRGSKVFIDPSQNDYADTLAAAYTVRPNSIPTVSTPLSWAEVRKGLDPKQFTIFNTGERVKKKGDLFKNALNVAWAKYNTGMLRKRVFDVI</sequence>
<dbReference type="Gene3D" id="3.90.920.10">
    <property type="entry name" value="DNA primase, PRIM domain"/>
    <property type="match status" value="1"/>
</dbReference>
<evidence type="ECO:0000256" key="1">
    <source>
        <dbReference type="SAM" id="MobiDB-lite"/>
    </source>
</evidence>
<dbReference type="PANTHER" id="PTHR42705:SF2">
    <property type="entry name" value="BIFUNCTIONAL NON-HOMOLOGOUS END JOINING PROTEIN LIGD"/>
    <property type="match status" value="1"/>
</dbReference>
<keyword evidence="5" id="KW-1185">Reference proteome</keyword>
<comment type="caution">
    <text evidence="4">The sequence shown here is derived from an EMBL/GenBank/DDBJ whole genome shotgun (WGS) entry which is preliminary data.</text>
</comment>
<feature type="domain" description="DNA ligase D polymerase" evidence="3">
    <location>
        <begin position="259"/>
        <end position="515"/>
    </location>
</feature>
<dbReference type="AlphaFoldDB" id="A0A5B2VXG2"/>
<evidence type="ECO:0000313" key="5">
    <source>
        <dbReference type="Proteomes" id="UP000324611"/>
    </source>
</evidence>
<dbReference type="EMBL" id="VUOC01000002">
    <property type="protein sequence ID" value="KAA2242699.1"/>
    <property type="molecule type" value="Genomic_DNA"/>
</dbReference>